<dbReference type="AlphaFoldDB" id="A0A917ULM5"/>
<dbReference type="Gene3D" id="3.30.70.1280">
    <property type="entry name" value="SP0830-like domains"/>
    <property type="match status" value="1"/>
</dbReference>
<evidence type="ECO:0008006" key="3">
    <source>
        <dbReference type="Google" id="ProtNLM"/>
    </source>
</evidence>
<reference evidence="1" key="2">
    <citation type="submission" date="2020-09" db="EMBL/GenBank/DDBJ databases">
        <authorList>
            <person name="Sun Q."/>
            <person name="Ohkuma M."/>
        </authorList>
    </citation>
    <scope>NUCLEOTIDE SEQUENCE</scope>
    <source>
        <strain evidence="1">JCM 14371</strain>
    </source>
</reference>
<dbReference type="InterPro" id="IPR012545">
    <property type="entry name" value="DUF1697"/>
</dbReference>
<dbReference type="EMBL" id="BMOE01000002">
    <property type="protein sequence ID" value="GGJ66568.1"/>
    <property type="molecule type" value="Genomic_DNA"/>
</dbReference>
<dbReference type="PANTHER" id="PTHR36439">
    <property type="entry name" value="BLL4334 PROTEIN"/>
    <property type="match status" value="1"/>
</dbReference>
<protein>
    <recommendedName>
        <fullName evidence="3">DUF1697 domain-containing protein</fullName>
    </recommendedName>
</protein>
<accession>A0A917ULM5</accession>
<organism evidence="1 2">
    <name type="scientific">Deinococcus aquiradiocola</name>
    <dbReference type="NCBI Taxonomy" id="393059"/>
    <lineage>
        <taxon>Bacteria</taxon>
        <taxon>Thermotogati</taxon>
        <taxon>Deinococcota</taxon>
        <taxon>Deinococci</taxon>
        <taxon>Deinococcales</taxon>
        <taxon>Deinococcaceae</taxon>
        <taxon>Deinococcus</taxon>
    </lineage>
</organism>
<reference evidence="1" key="1">
    <citation type="journal article" date="2014" name="Int. J. Syst. Evol. Microbiol.">
        <title>Complete genome sequence of Corynebacterium casei LMG S-19264T (=DSM 44701T), isolated from a smear-ripened cheese.</title>
        <authorList>
            <consortium name="US DOE Joint Genome Institute (JGI-PGF)"/>
            <person name="Walter F."/>
            <person name="Albersmeier A."/>
            <person name="Kalinowski J."/>
            <person name="Ruckert C."/>
        </authorList>
    </citation>
    <scope>NUCLEOTIDE SEQUENCE</scope>
    <source>
        <strain evidence="1">JCM 14371</strain>
    </source>
</reference>
<proteinExistence type="predicted"/>
<dbReference type="PIRSF" id="PIRSF008502">
    <property type="entry name" value="UCP008502"/>
    <property type="match status" value="1"/>
</dbReference>
<keyword evidence="2" id="KW-1185">Reference proteome</keyword>
<name>A0A917ULM5_9DEIO</name>
<dbReference type="SUPFAM" id="SSF160379">
    <property type="entry name" value="SP0830-like"/>
    <property type="match status" value="1"/>
</dbReference>
<comment type="caution">
    <text evidence="1">The sequence shown here is derived from an EMBL/GenBank/DDBJ whole genome shotgun (WGS) entry which is preliminary data.</text>
</comment>
<dbReference type="Proteomes" id="UP000635726">
    <property type="component" value="Unassembled WGS sequence"/>
</dbReference>
<dbReference type="Pfam" id="PF08002">
    <property type="entry name" value="DUF1697"/>
    <property type="match status" value="1"/>
</dbReference>
<dbReference type="PANTHER" id="PTHR36439:SF1">
    <property type="entry name" value="DUF1697 DOMAIN-CONTAINING PROTEIN"/>
    <property type="match status" value="1"/>
</dbReference>
<gene>
    <name evidence="1" type="ORF">GCM10008939_08380</name>
</gene>
<evidence type="ECO:0000313" key="1">
    <source>
        <dbReference type="EMBL" id="GGJ66568.1"/>
    </source>
</evidence>
<evidence type="ECO:0000313" key="2">
    <source>
        <dbReference type="Proteomes" id="UP000635726"/>
    </source>
</evidence>
<sequence length="176" mass="18841">MTGMTTVALLHAINLGAKRQVPMADLRALLGDLGARDVRTYLQSGNAVFGAGEAPDLRGRLEGALAERYGFPVPVTLRTAEEWREVATGCPEHLSTEAVTVAFLGAVPHADAVAVLRGRDVRPERWEVVGRTVYQTVPVGVRNLKLSHAVLERVLGVSATVRNWRTVQAVAALLGG</sequence>